<evidence type="ECO:0008006" key="3">
    <source>
        <dbReference type="Google" id="ProtNLM"/>
    </source>
</evidence>
<dbReference type="KEGG" id="mop:Mesop_2281"/>
<proteinExistence type="predicted"/>
<gene>
    <name evidence="1" type="ordered locus">Mesop_2281</name>
</gene>
<dbReference type="eggNOG" id="ENOG502ZIUW">
    <property type="taxonomic scope" value="Bacteria"/>
</dbReference>
<evidence type="ECO:0000313" key="1">
    <source>
        <dbReference type="EMBL" id="AEH86757.1"/>
    </source>
</evidence>
<protein>
    <recommendedName>
        <fullName evidence="3">Three-Cys-motif partner protein TcmP</fullName>
    </recommendedName>
</protein>
<sequence>MLNLAKHVFGGPDTSRKLKCLQEYLQAFSIALRNQDFACIYIDAFAGSGTRTEVRPGLPLFGPDFAEPEEITTPGSARIAIEIDPPMHSIVLIEQDTFRFSELQTLVEEYPDRKIIVRNGDANKLVQRLCTNTPWRGSEIVGRGIRGVIFLDPYGMEVSWETVEAIAKTEALDCWYFFPLSGLYRNAPHDPAKLDLGKQASLDRVLGASDWRSRWYNHEIAREDIFETQGLAARRADVNAIEAYVKERLETAFKGAVLDPVRLHHRNGAPLASLFFAVSNTSSAAVKLATKMASHILNSGRSSHKRSR</sequence>
<organism evidence="1 2">
    <name type="scientific">Mesorhizobium opportunistum (strain LMG 24607 / HAMBI 3007 / WSM2075)</name>
    <dbReference type="NCBI Taxonomy" id="536019"/>
    <lineage>
        <taxon>Bacteria</taxon>
        <taxon>Pseudomonadati</taxon>
        <taxon>Pseudomonadota</taxon>
        <taxon>Alphaproteobacteria</taxon>
        <taxon>Hyphomicrobiales</taxon>
        <taxon>Phyllobacteriaceae</taxon>
        <taxon>Mesorhizobium</taxon>
    </lineage>
</organism>
<dbReference type="HOGENOM" id="CLU_955440_0_0_5"/>
<reference evidence="1 2" key="1">
    <citation type="submission" date="2010-10" db="EMBL/GenBank/DDBJ databases">
        <title>Complete sequence of Mesorhizobium opportunistum WSM2075.</title>
        <authorList>
            <consortium name="US DOE Joint Genome Institute"/>
            <person name="Lucas S."/>
            <person name="Copeland A."/>
            <person name="Lapidus A."/>
            <person name="Cheng J.-F."/>
            <person name="Bruce D."/>
            <person name="Goodwin L."/>
            <person name="Pitluck S."/>
            <person name="Chertkov O."/>
            <person name="Misra M."/>
            <person name="Detter J.C."/>
            <person name="Han C."/>
            <person name="Tapia R."/>
            <person name="Land M."/>
            <person name="Hauser L."/>
            <person name="Kyrpides N."/>
            <person name="Ovchinnikova G."/>
            <person name="Mavrommatis K.M."/>
            <person name="Tiwari R.P."/>
            <person name="Howieson J.G."/>
            <person name="O'Hara G.W."/>
            <person name="Nandasena K.G."/>
            <person name="Woyke T."/>
        </authorList>
    </citation>
    <scope>NUCLEOTIDE SEQUENCE [LARGE SCALE GENOMIC DNA]</scope>
    <source>
        <strain evidence="2">LMG 24607 / HAMBI 3007 / WSM2075</strain>
    </source>
</reference>
<dbReference type="Proteomes" id="UP000001623">
    <property type="component" value="Chromosome"/>
</dbReference>
<dbReference type="RefSeq" id="WP_013893479.1">
    <property type="nucleotide sequence ID" value="NC_015675.1"/>
</dbReference>
<dbReference type="InterPro" id="IPR031009">
    <property type="entry name" value="Tcm_partner"/>
</dbReference>
<dbReference type="AlphaFoldDB" id="F7YDG1"/>
<dbReference type="STRING" id="536019.Mesop_2281"/>
<dbReference type="NCBIfam" id="TIGR04474">
    <property type="entry name" value="tcm_partner"/>
    <property type="match status" value="1"/>
</dbReference>
<name>F7YDG1_MESOW</name>
<accession>F7YDG1</accession>
<evidence type="ECO:0000313" key="2">
    <source>
        <dbReference type="Proteomes" id="UP000001623"/>
    </source>
</evidence>
<dbReference type="EMBL" id="CP002279">
    <property type="protein sequence ID" value="AEH86757.1"/>
    <property type="molecule type" value="Genomic_DNA"/>
</dbReference>